<protein>
    <recommendedName>
        <fullName evidence="1">Chitin-binding type-2 domain-containing protein</fullName>
    </recommendedName>
</protein>
<gene>
    <name evidence="2" type="ORF">E2C01_092457</name>
</gene>
<evidence type="ECO:0000313" key="3">
    <source>
        <dbReference type="Proteomes" id="UP000324222"/>
    </source>
</evidence>
<dbReference type="SUPFAM" id="SSF57625">
    <property type="entry name" value="Invertebrate chitin-binding proteins"/>
    <property type="match status" value="1"/>
</dbReference>
<feature type="domain" description="Chitin-binding type-2" evidence="1">
    <location>
        <begin position="17"/>
        <end position="77"/>
    </location>
</feature>
<dbReference type="SMART" id="SM00494">
    <property type="entry name" value="ChtBD2"/>
    <property type="match status" value="1"/>
</dbReference>
<reference evidence="2 3" key="1">
    <citation type="submission" date="2019-05" db="EMBL/GenBank/DDBJ databases">
        <title>Another draft genome of Portunus trituberculatus and its Hox gene families provides insights of decapod evolution.</title>
        <authorList>
            <person name="Jeong J.-H."/>
            <person name="Song I."/>
            <person name="Kim S."/>
            <person name="Choi T."/>
            <person name="Kim D."/>
            <person name="Ryu S."/>
            <person name="Kim W."/>
        </authorList>
    </citation>
    <scope>NUCLEOTIDE SEQUENCE [LARGE SCALE GENOMIC DNA]</scope>
    <source>
        <tissue evidence="2">Muscle</tissue>
    </source>
</reference>
<dbReference type="InterPro" id="IPR036508">
    <property type="entry name" value="Chitin-bd_dom_sf"/>
</dbReference>
<dbReference type="PROSITE" id="PS50940">
    <property type="entry name" value="CHIT_BIND_II"/>
    <property type="match status" value="1"/>
</dbReference>
<accession>A0A5B7JM06</accession>
<dbReference type="AlphaFoldDB" id="A0A5B7JM06"/>
<evidence type="ECO:0000313" key="2">
    <source>
        <dbReference type="EMBL" id="MPC97162.1"/>
    </source>
</evidence>
<dbReference type="GO" id="GO:0008061">
    <property type="term" value="F:chitin binding"/>
    <property type="evidence" value="ECO:0007669"/>
    <property type="project" value="InterPro"/>
</dbReference>
<dbReference type="Proteomes" id="UP000324222">
    <property type="component" value="Unassembled WGS sequence"/>
</dbReference>
<dbReference type="EMBL" id="VSRR010108832">
    <property type="protein sequence ID" value="MPC97162.1"/>
    <property type="molecule type" value="Genomic_DNA"/>
</dbReference>
<dbReference type="GO" id="GO:0005576">
    <property type="term" value="C:extracellular region"/>
    <property type="evidence" value="ECO:0007669"/>
    <property type="project" value="InterPro"/>
</dbReference>
<comment type="caution">
    <text evidence="2">The sequence shown here is derived from an EMBL/GenBank/DDBJ whole genome shotgun (WGS) entry which is preliminary data.</text>
</comment>
<dbReference type="Gene3D" id="2.170.140.10">
    <property type="entry name" value="Chitin binding domain"/>
    <property type="match status" value="1"/>
</dbReference>
<sequence length="81" mass="8784">MAAPSTQDPIQCAADISSQCPPPGYEGDPVYFAVPEHCSMYCECSNGVAWQFSCPPGTLYDALLKQCKFEYDVDCGARPNP</sequence>
<evidence type="ECO:0000259" key="1">
    <source>
        <dbReference type="PROSITE" id="PS50940"/>
    </source>
</evidence>
<name>A0A5B7JM06_PORTR</name>
<dbReference type="Pfam" id="PF01607">
    <property type="entry name" value="CBM_14"/>
    <property type="match status" value="1"/>
</dbReference>
<keyword evidence="3" id="KW-1185">Reference proteome</keyword>
<organism evidence="2 3">
    <name type="scientific">Portunus trituberculatus</name>
    <name type="common">Swimming crab</name>
    <name type="synonym">Neptunus trituberculatus</name>
    <dbReference type="NCBI Taxonomy" id="210409"/>
    <lineage>
        <taxon>Eukaryota</taxon>
        <taxon>Metazoa</taxon>
        <taxon>Ecdysozoa</taxon>
        <taxon>Arthropoda</taxon>
        <taxon>Crustacea</taxon>
        <taxon>Multicrustacea</taxon>
        <taxon>Malacostraca</taxon>
        <taxon>Eumalacostraca</taxon>
        <taxon>Eucarida</taxon>
        <taxon>Decapoda</taxon>
        <taxon>Pleocyemata</taxon>
        <taxon>Brachyura</taxon>
        <taxon>Eubrachyura</taxon>
        <taxon>Portunoidea</taxon>
        <taxon>Portunidae</taxon>
        <taxon>Portuninae</taxon>
        <taxon>Portunus</taxon>
    </lineage>
</organism>
<dbReference type="InterPro" id="IPR002557">
    <property type="entry name" value="Chitin-bd_dom"/>
</dbReference>
<proteinExistence type="predicted"/>
<dbReference type="OrthoDB" id="6350983at2759"/>